<evidence type="ECO:0000313" key="3">
    <source>
        <dbReference type="Proteomes" id="UP000219338"/>
    </source>
</evidence>
<reference evidence="3" key="1">
    <citation type="journal article" date="2017" name="Nat. Ecol. Evol.">
        <title>Genome expansion and lineage-specific genetic innovations in the forest pathogenic fungi Armillaria.</title>
        <authorList>
            <person name="Sipos G."/>
            <person name="Prasanna A.N."/>
            <person name="Walter M.C."/>
            <person name="O'Connor E."/>
            <person name="Balint B."/>
            <person name="Krizsan K."/>
            <person name="Kiss B."/>
            <person name="Hess J."/>
            <person name="Varga T."/>
            <person name="Slot J."/>
            <person name="Riley R."/>
            <person name="Boka B."/>
            <person name="Rigling D."/>
            <person name="Barry K."/>
            <person name="Lee J."/>
            <person name="Mihaltcheva S."/>
            <person name="LaButti K."/>
            <person name="Lipzen A."/>
            <person name="Waldron R."/>
            <person name="Moloney N.M."/>
            <person name="Sperisen C."/>
            <person name="Kredics L."/>
            <person name="Vagvoelgyi C."/>
            <person name="Patrignani A."/>
            <person name="Fitzpatrick D."/>
            <person name="Nagy I."/>
            <person name="Doyle S."/>
            <person name="Anderson J.B."/>
            <person name="Grigoriev I.V."/>
            <person name="Gueldener U."/>
            <person name="Muensterkoetter M."/>
            <person name="Nagy L.G."/>
        </authorList>
    </citation>
    <scope>NUCLEOTIDE SEQUENCE [LARGE SCALE GENOMIC DNA]</scope>
    <source>
        <strain evidence="3">C18/9</strain>
    </source>
</reference>
<sequence>MKSLPLHIAYNVCSGYSLGAVLTYQELTKKRRGMAKRDAGEYGRSSPRRLCLRSNLVTAGFFKQQAIGERFVEHGCSRIRKTICRNMLADPNSSTGPTGDFRSPKPS</sequence>
<dbReference type="EMBL" id="FUEG01000003">
    <property type="protein sequence ID" value="SJL01765.1"/>
    <property type="molecule type" value="Genomic_DNA"/>
</dbReference>
<gene>
    <name evidence="2" type="ORF">ARMOST_05088</name>
</gene>
<evidence type="ECO:0000313" key="2">
    <source>
        <dbReference type="EMBL" id="SJL01765.1"/>
    </source>
</evidence>
<feature type="region of interest" description="Disordered" evidence="1">
    <location>
        <begin position="87"/>
        <end position="107"/>
    </location>
</feature>
<evidence type="ECO:0000256" key="1">
    <source>
        <dbReference type="SAM" id="MobiDB-lite"/>
    </source>
</evidence>
<protein>
    <submittedName>
        <fullName evidence="2">Uncharacterized protein</fullName>
    </submittedName>
</protein>
<accession>A0A284QZA9</accession>
<name>A0A284QZA9_ARMOS</name>
<organism evidence="2 3">
    <name type="scientific">Armillaria ostoyae</name>
    <name type="common">Armillaria root rot fungus</name>
    <dbReference type="NCBI Taxonomy" id="47428"/>
    <lineage>
        <taxon>Eukaryota</taxon>
        <taxon>Fungi</taxon>
        <taxon>Dikarya</taxon>
        <taxon>Basidiomycota</taxon>
        <taxon>Agaricomycotina</taxon>
        <taxon>Agaricomycetes</taxon>
        <taxon>Agaricomycetidae</taxon>
        <taxon>Agaricales</taxon>
        <taxon>Marasmiineae</taxon>
        <taxon>Physalacriaceae</taxon>
        <taxon>Armillaria</taxon>
    </lineage>
</organism>
<keyword evidence="3" id="KW-1185">Reference proteome</keyword>
<dbReference type="AlphaFoldDB" id="A0A284QZA9"/>
<dbReference type="Proteomes" id="UP000219338">
    <property type="component" value="Unassembled WGS sequence"/>
</dbReference>
<proteinExistence type="predicted"/>